<reference evidence="3 4" key="1">
    <citation type="submission" date="2020-03" db="EMBL/GenBank/DDBJ databases">
        <title>Metabolic flexibility allows generalist bacteria to become dominant in a frequently disturbed ecosystem.</title>
        <authorList>
            <person name="Chen Y.-J."/>
            <person name="Leung P.M."/>
            <person name="Bay S.K."/>
            <person name="Hugenholtz P."/>
            <person name="Kessler A.J."/>
            <person name="Shelley G."/>
            <person name="Waite D.W."/>
            <person name="Cook P.L."/>
            <person name="Greening C."/>
        </authorList>
    </citation>
    <scope>NUCLEOTIDE SEQUENCE [LARGE SCALE GENOMIC DNA]</scope>
    <source>
        <strain evidence="3">SS_bin_28</strain>
    </source>
</reference>
<feature type="region of interest" description="Disordered" evidence="1">
    <location>
        <begin position="27"/>
        <end position="86"/>
    </location>
</feature>
<accession>A0A7Y2EBA0</accession>
<feature type="chain" id="PRO_5031079719" evidence="2">
    <location>
        <begin position="20"/>
        <end position="86"/>
    </location>
</feature>
<organism evidence="3 4">
    <name type="scientific">Eiseniibacteriota bacterium</name>
    <dbReference type="NCBI Taxonomy" id="2212470"/>
    <lineage>
        <taxon>Bacteria</taxon>
        <taxon>Candidatus Eiseniibacteriota</taxon>
    </lineage>
</organism>
<comment type="caution">
    <text evidence="3">The sequence shown here is derived from an EMBL/GenBank/DDBJ whole genome shotgun (WGS) entry which is preliminary data.</text>
</comment>
<sequence length="86" mass="9561">MKKNRRGLFLVFFSLAGFAALVALDNSRLQDRSNPRTAVHEKTGVSPDLAKKQREAARNPNRVSTPAKKSETPRAKKRPSGARKTM</sequence>
<evidence type="ECO:0000313" key="4">
    <source>
        <dbReference type="Proteomes" id="UP000547674"/>
    </source>
</evidence>
<evidence type="ECO:0000256" key="2">
    <source>
        <dbReference type="SAM" id="SignalP"/>
    </source>
</evidence>
<evidence type="ECO:0000313" key="3">
    <source>
        <dbReference type="EMBL" id="NNF06780.1"/>
    </source>
</evidence>
<protein>
    <submittedName>
        <fullName evidence="3">Uncharacterized protein</fullName>
    </submittedName>
</protein>
<feature type="signal peptide" evidence="2">
    <location>
        <begin position="1"/>
        <end position="19"/>
    </location>
</feature>
<evidence type="ECO:0000256" key="1">
    <source>
        <dbReference type="SAM" id="MobiDB-lite"/>
    </source>
</evidence>
<dbReference type="EMBL" id="JABDJR010000333">
    <property type="protein sequence ID" value="NNF06780.1"/>
    <property type="molecule type" value="Genomic_DNA"/>
</dbReference>
<feature type="compositionally biased region" description="Basic residues" evidence="1">
    <location>
        <begin position="75"/>
        <end position="86"/>
    </location>
</feature>
<dbReference type="AlphaFoldDB" id="A0A7Y2EBA0"/>
<gene>
    <name evidence="3" type="ORF">HKN21_08465</name>
</gene>
<proteinExistence type="predicted"/>
<keyword evidence="2" id="KW-0732">Signal</keyword>
<dbReference type="Proteomes" id="UP000547674">
    <property type="component" value="Unassembled WGS sequence"/>
</dbReference>
<name>A0A7Y2EBA0_UNCEI</name>
<feature type="compositionally biased region" description="Basic and acidic residues" evidence="1">
    <location>
        <begin position="28"/>
        <end position="57"/>
    </location>
</feature>